<evidence type="ECO:0000256" key="2">
    <source>
        <dbReference type="ARBA" id="ARBA00009320"/>
    </source>
</evidence>
<dbReference type="Gene3D" id="3.20.10.10">
    <property type="entry name" value="D-amino Acid Aminotransferase, subunit A, domain 2"/>
    <property type="match status" value="1"/>
</dbReference>
<comment type="cofactor">
    <cofactor evidence="1 5">
        <name>pyridoxal 5'-phosphate</name>
        <dbReference type="ChEBI" id="CHEBI:597326"/>
    </cofactor>
</comment>
<organism evidence="6 7">
    <name type="scientific">Thiohalorhabdus methylotrophus</name>
    <dbReference type="NCBI Taxonomy" id="3242694"/>
    <lineage>
        <taxon>Bacteria</taxon>
        <taxon>Pseudomonadati</taxon>
        <taxon>Pseudomonadota</taxon>
        <taxon>Gammaproteobacteria</taxon>
        <taxon>Thiohalorhabdales</taxon>
        <taxon>Thiohalorhabdaceae</taxon>
        <taxon>Thiohalorhabdus</taxon>
    </lineage>
</organism>
<dbReference type="InterPro" id="IPR050571">
    <property type="entry name" value="Class-IV_PLP-Dep_Aminotrnsfr"/>
</dbReference>
<dbReference type="RefSeq" id="WP_373656908.1">
    <property type="nucleotide sequence ID" value="NZ_JBGUAW010000011.1"/>
</dbReference>
<dbReference type="InterPro" id="IPR043131">
    <property type="entry name" value="BCAT-like_N"/>
</dbReference>
<dbReference type="Proteomes" id="UP001575181">
    <property type="component" value="Unassembled WGS sequence"/>
</dbReference>
<gene>
    <name evidence="6" type="ORF">ACERLL_14975</name>
</gene>
<dbReference type="InterPro" id="IPR018300">
    <property type="entry name" value="Aminotrans_IV_CS"/>
</dbReference>
<evidence type="ECO:0000256" key="4">
    <source>
        <dbReference type="RuleBase" id="RU004106"/>
    </source>
</evidence>
<evidence type="ECO:0000256" key="1">
    <source>
        <dbReference type="ARBA" id="ARBA00001933"/>
    </source>
</evidence>
<dbReference type="PANTHER" id="PTHR42743">
    <property type="entry name" value="AMINO-ACID AMINOTRANSFERASE"/>
    <property type="match status" value="1"/>
</dbReference>
<comment type="caution">
    <text evidence="6">The sequence shown here is derived from an EMBL/GenBank/DDBJ whole genome shotgun (WGS) entry which is preliminary data.</text>
</comment>
<reference evidence="6 7" key="1">
    <citation type="submission" date="2024-08" db="EMBL/GenBank/DDBJ databases">
        <title>Whole-genome sequencing of halo(alkali)philic microorganisms from hypersaline lakes.</title>
        <authorList>
            <person name="Sorokin D.Y."/>
            <person name="Merkel A.Y."/>
            <person name="Messina E."/>
            <person name="Yakimov M."/>
        </authorList>
    </citation>
    <scope>NUCLEOTIDE SEQUENCE [LARGE SCALE GENOMIC DNA]</scope>
    <source>
        <strain evidence="6 7">Cl-TMA</strain>
    </source>
</reference>
<dbReference type="EMBL" id="JBGUAW010000011">
    <property type="protein sequence ID" value="MFA9462119.1"/>
    <property type="molecule type" value="Genomic_DNA"/>
</dbReference>
<dbReference type="InterPro" id="IPR001544">
    <property type="entry name" value="Aminotrans_IV"/>
</dbReference>
<accession>A0ABV4TXR9</accession>
<dbReference type="InterPro" id="IPR043132">
    <property type="entry name" value="BCAT-like_C"/>
</dbReference>
<dbReference type="Pfam" id="PF01063">
    <property type="entry name" value="Aminotran_4"/>
    <property type="match status" value="1"/>
</dbReference>
<dbReference type="CDD" id="cd01558">
    <property type="entry name" value="D-AAT_like"/>
    <property type="match status" value="1"/>
</dbReference>
<dbReference type="Gene3D" id="3.30.470.10">
    <property type="match status" value="1"/>
</dbReference>
<dbReference type="SUPFAM" id="SSF56752">
    <property type="entry name" value="D-aminoacid aminotransferase-like PLP-dependent enzymes"/>
    <property type="match status" value="1"/>
</dbReference>
<keyword evidence="6" id="KW-0808">Transferase</keyword>
<evidence type="ECO:0000256" key="5">
    <source>
        <dbReference type="RuleBase" id="RU004516"/>
    </source>
</evidence>
<name>A0ABV4TXR9_9GAMM</name>
<evidence type="ECO:0000313" key="7">
    <source>
        <dbReference type="Proteomes" id="UP001575181"/>
    </source>
</evidence>
<keyword evidence="6" id="KW-0032">Aminotransferase</keyword>
<dbReference type="PROSITE" id="PS00770">
    <property type="entry name" value="AA_TRANSFER_CLASS_4"/>
    <property type="match status" value="1"/>
</dbReference>
<protein>
    <submittedName>
        <fullName evidence="6">D-amino acid aminotransferase</fullName>
    </submittedName>
</protein>
<comment type="similarity">
    <text evidence="2 4">Belongs to the class-IV pyridoxal-phosphate-dependent aminotransferase family.</text>
</comment>
<dbReference type="GO" id="GO:0008483">
    <property type="term" value="F:transaminase activity"/>
    <property type="evidence" value="ECO:0007669"/>
    <property type="project" value="UniProtKB-KW"/>
</dbReference>
<evidence type="ECO:0000256" key="3">
    <source>
        <dbReference type="ARBA" id="ARBA00022898"/>
    </source>
</evidence>
<proteinExistence type="inferred from homology"/>
<sequence length="294" mass="32170">MPDSTSIAYVNGAFLPLGEARVSILDRGFQFADGVYEVIPVYGGRPFRLDAHLRRLERSLNEIRMSPPMDREALGERIRELITRNGGSDCQQVYLQVTRGEAPRNHPFPREVHPTVVMTCSPVPPVPAEWVQDGVSVITAEDIRWARCDIKSIALLPNVMMRQKAADAGAYEALWVHEGAVQEGAASNVFAVYGGQAVTPPDGPRVLPGITRDVVLELAEERGLPVSTGSIAASDLARAEEIWLTSSTKEVLPVTRLDGEPVGDGRPGPLFRSVLDAYRARIGELRARAEEEQP</sequence>
<keyword evidence="3 5" id="KW-0663">Pyridoxal phosphate</keyword>
<dbReference type="PANTHER" id="PTHR42743:SF10">
    <property type="entry name" value="D-ALANINE AMINOTRANSFERASE"/>
    <property type="match status" value="1"/>
</dbReference>
<keyword evidence="7" id="KW-1185">Reference proteome</keyword>
<dbReference type="InterPro" id="IPR036038">
    <property type="entry name" value="Aminotransferase-like"/>
</dbReference>
<evidence type="ECO:0000313" key="6">
    <source>
        <dbReference type="EMBL" id="MFA9462119.1"/>
    </source>
</evidence>